<evidence type="ECO:0000313" key="2">
    <source>
        <dbReference type="EMBL" id="EGI66619.1"/>
    </source>
</evidence>
<dbReference type="AlphaFoldDB" id="F4WGR4"/>
<proteinExistence type="predicted"/>
<keyword evidence="1" id="KW-0812">Transmembrane</keyword>
<keyword evidence="3" id="KW-1185">Reference proteome</keyword>
<evidence type="ECO:0000256" key="1">
    <source>
        <dbReference type="SAM" id="Phobius"/>
    </source>
</evidence>
<protein>
    <submittedName>
        <fullName evidence="2">Uncharacterized protein</fullName>
    </submittedName>
</protein>
<dbReference type="InParanoid" id="F4WGR4"/>
<dbReference type="EMBL" id="GL888145">
    <property type="protein sequence ID" value="EGI66619.1"/>
    <property type="molecule type" value="Genomic_DNA"/>
</dbReference>
<feature type="transmembrane region" description="Helical" evidence="1">
    <location>
        <begin position="99"/>
        <end position="123"/>
    </location>
</feature>
<gene>
    <name evidence="2" type="ORF">G5I_04861</name>
</gene>
<keyword evidence="1" id="KW-1133">Transmembrane helix</keyword>
<accession>F4WGR4</accession>
<name>F4WGR4_ACREC</name>
<reference evidence="2" key="1">
    <citation type="submission" date="2011-02" db="EMBL/GenBank/DDBJ databases">
        <title>The genome of the leaf-cutting ant Acromyrmex echinatior suggests key adaptations to social evolution and fungus farming.</title>
        <authorList>
            <person name="Nygaard S."/>
            <person name="Zhang G."/>
        </authorList>
    </citation>
    <scope>NUCLEOTIDE SEQUENCE</scope>
</reference>
<organism evidence="3">
    <name type="scientific">Acromyrmex echinatior</name>
    <name type="common">Panamanian leafcutter ant</name>
    <name type="synonym">Acromyrmex octospinosus echinatior</name>
    <dbReference type="NCBI Taxonomy" id="103372"/>
    <lineage>
        <taxon>Eukaryota</taxon>
        <taxon>Metazoa</taxon>
        <taxon>Ecdysozoa</taxon>
        <taxon>Arthropoda</taxon>
        <taxon>Hexapoda</taxon>
        <taxon>Insecta</taxon>
        <taxon>Pterygota</taxon>
        <taxon>Neoptera</taxon>
        <taxon>Endopterygota</taxon>
        <taxon>Hymenoptera</taxon>
        <taxon>Apocrita</taxon>
        <taxon>Aculeata</taxon>
        <taxon>Formicoidea</taxon>
        <taxon>Formicidae</taxon>
        <taxon>Myrmicinae</taxon>
        <taxon>Acromyrmex</taxon>
    </lineage>
</organism>
<sequence>MLQFLMRNPSTERDWCQRCYTSGDRHVASTCRQTWRGFPRPTFQLQIDYKYRSVMEEHLSILFMAKERNTMGILQLGKSEVLPGCITVLDVRGSIVKALLSACLLLLVCWGKVFSVFLFVFLLSTFSMSCASFDFVSNTCARSLSWLDYEKHSNNNKIKVIIGQILDAELVLHPHLSIAFLKIIILHATKGEKSPKALVFQMLGLQSVRETLSYVVCMRITFIFRIDCRYRLSGVVWIDQVPSFMTNDIRQASADLIVDEA</sequence>
<dbReference type="Proteomes" id="UP000007755">
    <property type="component" value="Unassembled WGS sequence"/>
</dbReference>
<evidence type="ECO:0000313" key="3">
    <source>
        <dbReference type="Proteomes" id="UP000007755"/>
    </source>
</evidence>
<keyword evidence="1" id="KW-0472">Membrane</keyword>